<dbReference type="InterPro" id="IPR002781">
    <property type="entry name" value="TM_pro_TauE-like"/>
</dbReference>
<dbReference type="PANTHER" id="PTHR43701">
    <property type="entry name" value="MEMBRANE TRANSPORTER PROTEIN MJ0441-RELATED"/>
    <property type="match status" value="1"/>
</dbReference>
<evidence type="ECO:0000256" key="4">
    <source>
        <dbReference type="ARBA" id="ARBA00023136"/>
    </source>
</evidence>
<feature type="transmembrane region" description="Helical" evidence="5">
    <location>
        <begin position="159"/>
        <end position="189"/>
    </location>
</feature>
<keyword evidence="4 5" id="KW-0472">Membrane</keyword>
<name>A0A494W1C4_9SPHN</name>
<evidence type="ECO:0000313" key="6">
    <source>
        <dbReference type="EMBL" id="BBD98453.1"/>
    </source>
</evidence>
<evidence type="ECO:0000256" key="3">
    <source>
        <dbReference type="ARBA" id="ARBA00022989"/>
    </source>
</evidence>
<evidence type="ECO:0000256" key="2">
    <source>
        <dbReference type="ARBA" id="ARBA00022692"/>
    </source>
</evidence>
<keyword evidence="7" id="KW-1185">Reference proteome</keyword>
<comment type="subcellular location">
    <subcellularLocation>
        <location evidence="5">Cell membrane</location>
        <topology evidence="5">Multi-pass membrane protein</topology>
    </subcellularLocation>
    <subcellularLocation>
        <location evidence="1">Membrane</location>
        <topology evidence="1">Multi-pass membrane protein</topology>
    </subcellularLocation>
</comment>
<feature type="transmembrane region" description="Helical" evidence="5">
    <location>
        <begin position="116"/>
        <end position="138"/>
    </location>
</feature>
<accession>A0A494W1C4</accession>
<keyword evidence="2 5" id="KW-0812">Transmembrane</keyword>
<dbReference type="AlphaFoldDB" id="A0A494W1C4"/>
<dbReference type="EMBL" id="AP018664">
    <property type="protein sequence ID" value="BBD98453.1"/>
    <property type="molecule type" value="Genomic_DNA"/>
</dbReference>
<comment type="similarity">
    <text evidence="5">Belongs to the 4-toluene sulfonate uptake permease (TSUP) (TC 2.A.102) family.</text>
</comment>
<dbReference type="KEGG" id="sami:SAMIE_1019540"/>
<dbReference type="GO" id="GO:0005886">
    <property type="term" value="C:plasma membrane"/>
    <property type="evidence" value="ECO:0007669"/>
    <property type="project" value="UniProtKB-SubCell"/>
</dbReference>
<sequence length="294" mass="30485">MARRPMDDVAFMTIDFLHAVAGLLVGLLVGLTGVGGGSLMTPLLVLFFGYSAKTAVGTDLLFAAITKIAGSAVHGSRESVDWAIVRRMMLGSVPAALVTLFLLSQVGEVGQSTEKIILTTLASLLALTAVGVLARSWLFRHRDVVDPPKSRTGIFVSTTLLGAFLGAAVTVSSVGAGAIGVTVLLTLYPRLQVSRIVGSDIAHAVPLALIAGTGHWLMGDVDGTLLTNLLIGSIPGVIVGSYLSSRAPDRLLQPLLAAVLAVSSWQLFVKARAAEAPRVHTAQPALPTKKPGAL</sequence>
<feature type="transmembrane region" description="Helical" evidence="5">
    <location>
        <begin position="225"/>
        <end position="245"/>
    </location>
</feature>
<dbReference type="PANTHER" id="PTHR43701:SF2">
    <property type="entry name" value="MEMBRANE TRANSPORTER PROTEIN YJNA-RELATED"/>
    <property type="match status" value="1"/>
</dbReference>
<reference evidence="6 7" key="1">
    <citation type="submission" date="2018-05" db="EMBL/GenBank/DDBJ databases">
        <title>Complete Genome Sequence of the Nonylphenol-Degrading Bacterium Sphingobium amiense DSM 16289T.</title>
        <authorList>
            <person name="Ootsuka M."/>
            <person name="Nishizawa T."/>
            <person name="Ohta H."/>
        </authorList>
    </citation>
    <scope>NUCLEOTIDE SEQUENCE [LARGE SCALE GENOMIC DNA]</scope>
    <source>
        <strain evidence="6 7">DSM 16289</strain>
    </source>
</reference>
<evidence type="ECO:0000256" key="1">
    <source>
        <dbReference type="ARBA" id="ARBA00004141"/>
    </source>
</evidence>
<feature type="transmembrane region" description="Helical" evidence="5">
    <location>
        <begin position="9"/>
        <end position="31"/>
    </location>
</feature>
<dbReference type="Proteomes" id="UP000279959">
    <property type="component" value="Chromosome"/>
</dbReference>
<gene>
    <name evidence="6" type="ORF">SAMIE_1019540</name>
</gene>
<proteinExistence type="inferred from homology"/>
<feature type="transmembrane region" description="Helical" evidence="5">
    <location>
        <begin position="84"/>
        <end position="104"/>
    </location>
</feature>
<keyword evidence="5" id="KW-1003">Cell membrane</keyword>
<protein>
    <recommendedName>
        <fullName evidence="5">Probable membrane transporter protein</fullName>
    </recommendedName>
</protein>
<keyword evidence="3 5" id="KW-1133">Transmembrane helix</keyword>
<dbReference type="Pfam" id="PF01925">
    <property type="entry name" value="TauE"/>
    <property type="match status" value="1"/>
</dbReference>
<dbReference type="InterPro" id="IPR051598">
    <property type="entry name" value="TSUP/Inactive_protease-like"/>
</dbReference>
<evidence type="ECO:0000256" key="5">
    <source>
        <dbReference type="RuleBase" id="RU363041"/>
    </source>
</evidence>
<evidence type="ECO:0000313" key="7">
    <source>
        <dbReference type="Proteomes" id="UP000279959"/>
    </source>
</evidence>
<organism evidence="6 7">
    <name type="scientific">Sphingobium amiense</name>
    <dbReference type="NCBI Taxonomy" id="135719"/>
    <lineage>
        <taxon>Bacteria</taxon>
        <taxon>Pseudomonadati</taxon>
        <taxon>Pseudomonadota</taxon>
        <taxon>Alphaproteobacteria</taxon>
        <taxon>Sphingomonadales</taxon>
        <taxon>Sphingomonadaceae</taxon>
        <taxon>Sphingobium</taxon>
    </lineage>
</organism>